<dbReference type="PANTHER" id="PTHR45947">
    <property type="entry name" value="SULFOQUINOVOSYL TRANSFERASE SQD2"/>
    <property type="match status" value="1"/>
</dbReference>
<dbReference type="EMBL" id="JACSQC010000011">
    <property type="protein sequence ID" value="MBD8045433.1"/>
    <property type="molecule type" value="Genomic_DNA"/>
</dbReference>
<name>A0ABR8YMF7_9MICC</name>
<evidence type="ECO:0000256" key="3">
    <source>
        <dbReference type="ARBA" id="ARBA00022679"/>
    </source>
</evidence>
<dbReference type="CDD" id="cd03794">
    <property type="entry name" value="GT4_WbuB-like"/>
    <property type="match status" value="1"/>
</dbReference>
<protein>
    <recommendedName>
        <fullName evidence="1">D-inositol 3-phosphate glycosyltransferase</fullName>
    </recommendedName>
</protein>
<dbReference type="InterPro" id="IPR050194">
    <property type="entry name" value="Glycosyltransferase_grp1"/>
</dbReference>
<dbReference type="InterPro" id="IPR028098">
    <property type="entry name" value="Glyco_trans_4-like_N"/>
</dbReference>
<evidence type="ECO:0000313" key="9">
    <source>
        <dbReference type="Proteomes" id="UP000652763"/>
    </source>
</evidence>
<keyword evidence="2" id="KW-0328">Glycosyltransferase</keyword>
<keyword evidence="3" id="KW-0808">Transferase</keyword>
<comment type="caution">
    <text evidence="8">The sequence shown here is derived from an EMBL/GenBank/DDBJ whole genome shotgun (WGS) entry which is preliminary data.</text>
</comment>
<dbReference type="Pfam" id="PF13579">
    <property type="entry name" value="Glyco_trans_4_4"/>
    <property type="match status" value="1"/>
</dbReference>
<keyword evidence="9" id="KW-1185">Reference proteome</keyword>
<feature type="domain" description="Glycosyl transferase family 1" evidence="5">
    <location>
        <begin position="440"/>
        <end position="613"/>
    </location>
</feature>
<evidence type="ECO:0000259" key="6">
    <source>
        <dbReference type="Pfam" id="PF13524"/>
    </source>
</evidence>
<feature type="domain" description="Glycosyltransferase subfamily 4-like N-terminal" evidence="7">
    <location>
        <begin position="246"/>
        <end position="427"/>
    </location>
</feature>
<feature type="domain" description="Spore protein YkvP/CgeB glycosyl transferase-like" evidence="6">
    <location>
        <begin position="858"/>
        <end position="969"/>
    </location>
</feature>
<dbReference type="InterPro" id="IPR055259">
    <property type="entry name" value="YkvP/CgeB_Glyco_trans-like"/>
</dbReference>
<keyword evidence="4" id="KW-0175">Coiled coil</keyword>
<dbReference type="Pfam" id="PF13524">
    <property type="entry name" value="Glyco_trans_1_2"/>
    <property type="match status" value="1"/>
</dbReference>
<dbReference type="Proteomes" id="UP000652763">
    <property type="component" value="Unassembled WGS sequence"/>
</dbReference>
<evidence type="ECO:0000259" key="7">
    <source>
        <dbReference type="Pfam" id="PF13579"/>
    </source>
</evidence>
<evidence type="ECO:0000313" key="8">
    <source>
        <dbReference type="EMBL" id="MBD8045433.1"/>
    </source>
</evidence>
<evidence type="ECO:0000256" key="1">
    <source>
        <dbReference type="ARBA" id="ARBA00021292"/>
    </source>
</evidence>
<dbReference type="PANTHER" id="PTHR45947:SF3">
    <property type="entry name" value="SULFOQUINOVOSYL TRANSFERASE SQD2"/>
    <property type="match status" value="1"/>
</dbReference>
<dbReference type="RefSeq" id="WP_191749335.1">
    <property type="nucleotide sequence ID" value="NZ_JACSQC010000011.1"/>
</dbReference>
<dbReference type="CDD" id="cd03801">
    <property type="entry name" value="GT4_PimA-like"/>
    <property type="match status" value="1"/>
</dbReference>
<feature type="coiled-coil region" evidence="4">
    <location>
        <begin position="39"/>
        <end position="66"/>
    </location>
</feature>
<dbReference type="Gene3D" id="3.40.50.2000">
    <property type="entry name" value="Glycogen Phosphorylase B"/>
    <property type="match status" value="3"/>
</dbReference>
<evidence type="ECO:0000256" key="2">
    <source>
        <dbReference type="ARBA" id="ARBA00022676"/>
    </source>
</evidence>
<sequence length="1468" mass="163990">MTYEDEQQPFSAADIVWRDKFAANPDSLIEAHKRLLEVTDDDRNELRSLHQKVKKLQAESSLLSAELQIAKGDVKRHRAALAGLRKSPSLRVGRAMLLPARALRGAARTIRSGETTLASEEKDLIAVGESSPVFGSDHRAQQRLMLQQYLLQAENDPTSGNLMRAISYAFFTLGDIREPTDLIHRYESTLEAVGAREKRTLEAVIGLERVEEIFTQIPKRQPNAGYLAERGRIMYCAHSTAHFNSNGYSTRTGELVQSMMGQGLDIVVAARPGYPWDVKVDRPKPAQQRFSKKIRGVEHVFNPGPSWTAQRMDQYWFEATDIYVREAQRIRASAIHAASNHMVGMPALIAARRLGIPFSYEVRGLWEVTEASAKPAWEESERYQLAKRLETFVAANADIVFAITDQVRDELVQRGVEPERIRLLPNGVDTDRFTPMPPSKRLRAQLNLPTGIPVVGYAGSLVHYEGLSDLLVSLAILKQEGTAFRAVIVGDGPELGALQAQTTQLGLDDWVNFVGRVEADTVPEYVSIFDIMPCPRVSLPVTELVSPLKPLEAMAAGKAMVLSDLAPLRTFAGKNQDRAILARPSSPEDLARAIRTLLENEELRNQTGQRARLWTVRERQWDAIGREVARVIRDTLDSAVSKAGNGRDLRGIRVGIIADTFTTEGMRPEVDLCELLPGTWRTEVAEKPLDVLIVESAWEGKAGRWHQKVGYYDDERFSDLRELVQFCNENSIPTIFWNKEDPVHFNRFRRTAQLFDHIFTTDAECISRYAVSLGARTRTVASLPFYAQPALHNPLPTEYPYSHTVAYAGSYYGARYPERSAELNDLLEAARPCGLTIYDRQHLNPESPYSFPPGVQQFVQGGLPYLEMVKAYKAHPVHINVNSVAKSPTMFSRRVVELAASGTAVLSGRGEGIDQVLAGLVPTVSNREEAEVLLTRWMDDEQTRLRDAWLAYRVIHRGHKAAHRLTMMLRTAGLVVAAPEVAAYAVRVPQITKEILQWLETQTVRPALVIVDSLPDSIESPLNIIVNGRITASQLTEQSIGWIATLEVAGTERTAFEDLLSATTFGDWSHIGQSVEDSANPGKGLVSYGPAPDDGPQLISVDRPQGTGAKQIIFRKAPILTEPTEDSIRNALPLRKPQRVLIAGHDLKFAGEIIKSLEADGHVVDIDRWAGHNQHDEAVSRSLLAKSDVVFCEWTLGNAAWYSKNLLPHQRLVTRFHSQELFTPYPETLNMSRISSVIFVGRHIMNIAVRDQGIAPDRAIVIPNPVDLGALELKKMDNARFTLGMVGVVPAQKHLDRALDLLARLRSEESRYQLRIKGKRPEDYPWMANRPEEMAYYQEQYRRIAEDPLLQGAVHFDGHGDDMPEWYQRVGVVLSLSDFESFHLTLADGAASGALVASLAWPGADQIYPEPWLSPSTDDLTAYIRRHTASIESWRKEGATAKSWAKERFDKDMVVPRIVDAILGDPES</sequence>
<evidence type="ECO:0000256" key="4">
    <source>
        <dbReference type="SAM" id="Coils"/>
    </source>
</evidence>
<evidence type="ECO:0000259" key="5">
    <source>
        <dbReference type="Pfam" id="PF00534"/>
    </source>
</evidence>
<dbReference type="Pfam" id="PF00534">
    <property type="entry name" value="Glycos_transf_1"/>
    <property type="match status" value="1"/>
</dbReference>
<reference evidence="8 9" key="1">
    <citation type="submission" date="2020-08" db="EMBL/GenBank/DDBJ databases">
        <title>A Genomic Blueprint of the Chicken Gut Microbiome.</title>
        <authorList>
            <person name="Gilroy R."/>
            <person name="Ravi A."/>
            <person name="Getino M."/>
            <person name="Pursley I."/>
            <person name="Horton D.L."/>
            <person name="Alikhan N.-F."/>
            <person name="Baker D."/>
            <person name="Gharbi K."/>
            <person name="Hall N."/>
            <person name="Watson M."/>
            <person name="Adriaenssens E.M."/>
            <person name="Foster-Nyarko E."/>
            <person name="Jarju S."/>
            <person name="Secka A."/>
            <person name="Antonio M."/>
            <person name="Oren A."/>
            <person name="Chaudhuri R."/>
            <person name="La Ragione R.M."/>
            <person name="Hildebrand F."/>
            <person name="Pallen M.J."/>
        </authorList>
    </citation>
    <scope>NUCLEOTIDE SEQUENCE [LARGE SCALE GENOMIC DNA]</scope>
    <source>
        <strain evidence="8 9">Sa2BUA2</strain>
    </source>
</reference>
<dbReference type="SUPFAM" id="SSF53756">
    <property type="entry name" value="UDP-Glycosyltransferase/glycogen phosphorylase"/>
    <property type="match status" value="2"/>
</dbReference>
<proteinExistence type="predicted"/>
<gene>
    <name evidence="8" type="ORF">H9638_16630</name>
</gene>
<dbReference type="InterPro" id="IPR001296">
    <property type="entry name" value="Glyco_trans_1"/>
</dbReference>
<organism evidence="8 9">
    <name type="scientific">Arthrobacter pullicola</name>
    <dbReference type="NCBI Taxonomy" id="2762224"/>
    <lineage>
        <taxon>Bacteria</taxon>
        <taxon>Bacillati</taxon>
        <taxon>Actinomycetota</taxon>
        <taxon>Actinomycetes</taxon>
        <taxon>Micrococcales</taxon>
        <taxon>Micrococcaceae</taxon>
        <taxon>Arthrobacter</taxon>
    </lineage>
</organism>
<accession>A0ABR8YMF7</accession>